<name>A0A179I9D1_CORDF</name>
<evidence type="ECO:0000256" key="1">
    <source>
        <dbReference type="ARBA" id="ARBA00022723"/>
    </source>
</evidence>
<feature type="domain" description="Zn(2)-C6 fungal-type" evidence="6">
    <location>
        <begin position="17"/>
        <end position="48"/>
    </location>
</feature>
<dbReference type="GO" id="GO:0000981">
    <property type="term" value="F:DNA-binding transcription factor activity, RNA polymerase II-specific"/>
    <property type="evidence" value="ECO:0007669"/>
    <property type="project" value="InterPro"/>
</dbReference>
<evidence type="ECO:0000256" key="5">
    <source>
        <dbReference type="SAM" id="MobiDB-lite"/>
    </source>
</evidence>
<dbReference type="Pfam" id="PF00172">
    <property type="entry name" value="Zn_clus"/>
    <property type="match status" value="1"/>
</dbReference>
<dbReference type="PANTHER" id="PTHR47424:SF9">
    <property type="entry name" value="TAH-2"/>
    <property type="match status" value="1"/>
</dbReference>
<dbReference type="GO" id="GO:0000435">
    <property type="term" value="P:positive regulation of transcription from RNA polymerase II promoter by galactose"/>
    <property type="evidence" value="ECO:0007669"/>
    <property type="project" value="TreeGrafter"/>
</dbReference>
<reference evidence="7 8" key="1">
    <citation type="submission" date="2016-03" db="EMBL/GenBank/DDBJ databases">
        <title>Fine-scale spatial genetic structure of a fungal parasite of coffee scale insects.</title>
        <authorList>
            <person name="Jackson D."/>
            <person name="Zemenick K.A."/>
            <person name="Malloure B."/>
            <person name="Quandt C.A."/>
            <person name="James T.Y."/>
        </authorList>
    </citation>
    <scope>NUCLEOTIDE SEQUENCE [LARGE SCALE GENOMIC DNA]</scope>
    <source>
        <strain evidence="7 8">UM487</strain>
    </source>
</reference>
<dbReference type="PANTHER" id="PTHR47424">
    <property type="entry name" value="REGULATORY PROTEIN GAL4"/>
    <property type="match status" value="1"/>
</dbReference>
<sequence length="716" mass="78793">MPRPKVLPSQRKRAAEACNFCRTSKKKCSATVPCTACQRRGIGDTCYLTNSPRASRSAARRVQQPLRDGSPEGDAPDAARRASVADTDWPMDDRARSWVPPLPAIPLQQDTYQPISPSESRTAPTDTNNIEADSSPLRHLTQRETPALGRESHARMLLNLRGERVYIGEAASISFLQFVRDIVAAQIGPSQFSHNDQSENMLENEPAINGSNAPTPGLIELDEEQRTSFIHVFYAATGGFLDMFSSEELDQLASLSREERLDHGHRHIEAVASAVIAIGAQCKSPLESQQISQAYFRHAQRQAFSGMLEDPNINIVRVFLLMAYFMLGSCRRNSAFMYLGIASRAAVSLGLHSKDSYQGMNSAHRNNRLKLWMSLCNMDMTVSSLLGRPAATSGLRTELDESHIGTLANHEDQDLAALFAVYGILSITTDVVENLYRKKVPSVALIERSFARIEDWSRSIPKSMRTRPTQGAHGVPNRQDVYRLHTSCLYYFAVTLVSRPILISQLTSQSNASAITLSPLASACLDAAVFLVQTCTDAKKSDNLFGSLCIMKALVFAAGLILGFDMFAKRELDIEIENAFTGAREILGFIGEQSSQAAHYAEISGLLSSAIAEQRRKTASQGRSKLVSRLFPSDWGDSVGRSDGRSDDAQFRPSEGTAQAVNDRLLPDGTGHWLFGQPPTISAEMESDLIGGWDVLDLTQWDNFPFHSPRNFANDG</sequence>
<dbReference type="SUPFAM" id="SSF57701">
    <property type="entry name" value="Zn2/Cys6 DNA-binding domain"/>
    <property type="match status" value="1"/>
</dbReference>
<proteinExistence type="predicted"/>
<dbReference type="PROSITE" id="PS00463">
    <property type="entry name" value="ZN2_CY6_FUNGAL_1"/>
    <property type="match status" value="1"/>
</dbReference>
<feature type="compositionally biased region" description="Polar residues" evidence="5">
    <location>
        <begin position="108"/>
        <end position="132"/>
    </location>
</feature>
<evidence type="ECO:0000256" key="3">
    <source>
        <dbReference type="ARBA" id="ARBA00023163"/>
    </source>
</evidence>
<dbReference type="CDD" id="cd00067">
    <property type="entry name" value="GAL4"/>
    <property type="match status" value="1"/>
</dbReference>
<comment type="caution">
    <text evidence="7">The sequence shown here is derived from an EMBL/GenBank/DDBJ whole genome shotgun (WGS) entry which is preliminary data.</text>
</comment>
<organism evidence="7 8">
    <name type="scientific">Cordyceps confragosa</name>
    <name type="common">Lecanicillium lecanii</name>
    <dbReference type="NCBI Taxonomy" id="2714763"/>
    <lineage>
        <taxon>Eukaryota</taxon>
        <taxon>Fungi</taxon>
        <taxon>Dikarya</taxon>
        <taxon>Ascomycota</taxon>
        <taxon>Pezizomycotina</taxon>
        <taxon>Sordariomycetes</taxon>
        <taxon>Hypocreomycetidae</taxon>
        <taxon>Hypocreales</taxon>
        <taxon>Cordycipitaceae</taxon>
        <taxon>Akanthomyces</taxon>
    </lineage>
</organism>
<dbReference type="InterPro" id="IPR051127">
    <property type="entry name" value="Fungal_SecMet_Regulators"/>
</dbReference>
<dbReference type="OMA" id="YHFAVII"/>
<dbReference type="PROSITE" id="PS50048">
    <property type="entry name" value="ZN2_CY6_FUNGAL_2"/>
    <property type="match status" value="1"/>
</dbReference>
<feature type="compositionally biased region" description="Low complexity" evidence="5">
    <location>
        <begin position="51"/>
        <end position="61"/>
    </location>
</feature>
<keyword evidence="4" id="KW-0539">Nucleus</keyword>
<keyword evidence="1" id="KW-0479">Metal-binding</keyword>
<dbReference type="AlphaFoldDB" id="A0A179I9D1"/>
<keyword evidence="2" id="KW-0805">Transcription regulation</keyword>
<evidence type="ECO:0000313" key="7">
    <source>
        <dbReference type="EMBL" id="OAQ98073.1"/>
    </source>
</evidence>
<accession>A0A179I9D1</accession>
<keyword evidence="8" id="KW-1185">Reference proteome</keyword>
<dbReference type="Proteomes" id="UP000243081">
    <property type="component" value="Unassembled WGS sequence"/>
</dbReference>
<evidence type="ECO:0000256" key="2">
    <source>
        <dbReference type="ARBA" id="ARBA00023015"/>
    </source>
</evidence>
<dbReference type="SMART" id="SM00906">
    <property type="entry name" value="Fungal_trans"/>
    <property type="match status" value="1"/>
</dbReference>
<feature type="region of interest" description="Disordered" evidence="5">
    <location>
        <begin position="638"/>
        <end position="657"/>
    </location>
</feature>
<dbReference type="Gene3D" id="4.10.240.10">
    <property type="entry name" value="Zn(2)-C6 fungal-type DNA-binding domain"/>
    <property type="match status" value="1"/>
</dbReference>
<feature type="compositionally biased region" description="Basic and acidic residues" evidence="5">
    <location>
        <begin position="640"/>
        <end position="650"/>
    </location>
</feature>
<dbReference type="InterPro" id="IPR001138">
    <property type="entry name" value="Zn2Cys6_DnaBD"/>
</dbReference>
<dbReference type="Pfam" id="PF04082">
    <property type="entry name" value="Fungal_trans"/>
    <property type="match status" value="1"/>
</dbReference>
<evidence type="ECO:0000259" key="6">
    <source>
        <dbReference type="PROSITE" id="PS50048"/>
    </source>
</evidence>
<dbReference type="GO" id="GO:0006351">
    <property type="term" value="P:DNA-templated transcription"/>
    <property type="evidence" value="ECO:0007669"/>
    <property type="project" value="InterPro"/>
</dbReference>
<feature type="region of interest" description="Disordered" evidence="5">
    <location>
        <begin position="49"/>
        <end position="147"/>
    </location>
</feature>
<protein>
    <recommendedName>
        <fullName evidence="6">Zn(2)-C6 fungal-type domain-containing protein</fullName>
    </recommendedName>
</protein>
<dbReference type="GO" id="GO:0005634">
    <property type="term" value="C:nucleus"/>
    <property type="evidence" value="ECO:0007669"/>
    <property type="project" value="TreeGrafter"/>
</dbReference>
<dbReference type="OrthoDB" id="47007at2759"/>
<gene>
    <name evidence="7" type="ORF">LLEC1_02314</name>
</gene>
<evidence type="ECO:0000256" key="4">
    <source>
        <dbReference type="ARBA" id="ARBA00023242"/>
    </source>
</evidence>
<evidence type="ECO:0000313" key="8">
    <source>
        <dbReference type="Proteomes" id="UP000243081"/>
    </source>
</evidence>
<dbReference type="SMART" id="SM00066">
    <property type="entry name" value="GAL4"/>
    <property type="match status" value="1"/>
</dbReference>
<dbReference type="GO" id="GO:0008270">
    <property type="term" value="F:zinc ion binding"/>
    <property type="evidence" value="ECO:0007669"/>
    <property type="project" value="InterPro"/>
</dbReference>
<dbReference type="InterPro" id="IPR036864">
    <property type="entry name" value="Zn2-C6_fun-type_DNA-bd_sf"/>
</dbReference>
<keyword evidence="3" id="KW-0804">Transcription</keyword>
<dbReference type="CDD" id="cd12148">
    <property type="entry name" value="fungal_TF_MHR"/>
    <property type="match status" value="1"/>
</dbReference>
<dbReference type="EMBL" id="LUKN01003077">
    <property type="protein sequence ID" value="OAQ98073.1"/>
    <property type="molecule type" value="Genomic_DNA"/>
</dbReference>
<dbReference type="GO" id="GO:0000978">
    <property type="term" value="F:RNA polymerase II cis-regulatory region sequence-specific DNA binding"/>
    <property type="evidence" value="ECO:0007669"/>
    <property type="project" value="TreeGrafter"/>
</dbReference>
<dbReference type="InterPro" id="IPR007219">
    <property type="entry name" value="XnlR_reg_dom"/>
</dbReference>